<keyword evidence="8" id="KW-1185">Reference proteome</keyword>
<dbReference type="InterPro" id="IPR009057">
    <property type="entry name" value="Homeodomain-like_sf"/>
</dbReference>
<dbReference type="PROSITE" id="PS50977">
    <property type="entry name" value="HTH_TETR_2"/>
    <property type="match status" value="1"/>
</dbReference>
<dbReference type="InterPro" id="IPR023772">
    <property type="entry name" value="DNA-bd_HTH_TetR-type_CS"/>
</dbReference>
<dbReference type="GO" id="GO:0045892">
    <property type="term" value="P:negative regulation of DNA-templated transcription"/>
    <property type="evidence" value="ECO:0007669"/>
    <property type="project" value="InterPro"/>
</dbReference>
<gene>
    <name evidence="7" type="ORF">E1261_40165</name>
</gene>
<keyword evidence="1" id="KW-0678">Repressor</keyword>
<dbReference type="EMBL" id="SMKA01000333">
    <property type="protein sequence ID" value="TDC15682.1"/>
    <property type="molecule type" value="Genomic_DNA"/>
</dbReference>
<dbReference type="InterPro" id="IPR004111">
    <property type="entry name" value="Repressor_TetR_C"/>
</dbReference>
<dbReference type="InterPro" id="IPR036271">
    <property type="entry name" value="Tet_transcr_reg_TetR-rel_C_sf"/>
</dbReference>
<evidence type="ECO:0000259" key="6">
    <source>
        <dbReference type="PROSITE" id="PS50977"/>
    </source>
</evidence>
<sequence>MFPVKESIWTRQPKAAPARETLTREQIVRAALESLDTEGVAGLSMRKLAAKLGSGATSVYWHVPTKDDLIDLLIDEVWGEIDIPEPELAGWRSGLLLFAHSMRATIMRHPWLPEVMYTRPSMGPNAMTMGTRGLALIAAAGITGRTADFALGTVMSFVLGSTGGEVATREMARRGGQSLDQLAAEVRERTESIADPIMQESARRRTTGDVDAMFYDSFTYGLDLVLEGLAARVEG</sequence>
<dbReference type="SUPFAM" id="SSF48498">
    <property type="entry name" value="Tetracyclin repressor-like, C-terminal domain"/>
    <property type="match status" value="1"/>
</dbReference>
<feature type="domain" description="HTH tetR-type" evidence="6">
    <location>
        <begin position="21"/>
        <end position="81"/>
    </location>
</feature>
<evidence type="ECO:0000256" key="3">
    <source>
        <dbReference type="ARBA" id="ARBA00023125"/>
    </source>
</evidence>
<reference evidence="7 8" key="1">
    <citation type="submission" date="2019-03" db="EMBL/GenBank/DDBJ databases">
        <title>Draft genome sequences of novel Actinobacteria.</title>
        <authorList>
            <person name="Sahin N."/>
            <person name="Ay H."/>
            <person name="Saygin H."/>
        </authorList>
    </citation>
    <scope>NUCLEOTIDE SEQUENCE [LARGE SCALE GENOMIC DNA]</scope>
    <source>
        <strain evidence="7 8">JCM 30547</strain>
    </source>
</reference>
<dbReference type="InterPro" id="IPR001647">
    <property type="entry name" value="HTH_TetR"/>
</dbReference>
<name>A0A4R4P6D6_9ACTN</name>
<dbReference type="Gene3D" id="1.10.10.60">
    <property type="entry name" value="Homeodomain-like"/>
    <property type="match status" value="1"/>
</dbReference>
<evidence type="ECO:0000256" key="2">
    <source>
        <dbReference type="ARBA" id="ARBA00023015"/>
    </source>
</evidence>
<dbReference type="GO" id="GO:0003700">
    <property type="term" value="F:DNA-binding transcription factor activity"/>
    <property type="evidence" value="ECO:0007669"/>
    <property type="project" value="TreeGrafter"/>
</dbReference>
<evidence type="ECO:0000256" key="4">
    <source>
        <dbReference type="ARBA" id="ARBA00023163"/>
    </source>
</evidence>
<dbReference type="PROSITE" id="PS01081">
    <property type="entry name" value="HTH_TETR_1"/>
    <property type="match status" value="1"/>
</dbReference>
<dbReference type="GO" id="GO:0000976">
    <property type="term" value="F:transcription cis-regulatory region binding"/>
    <property type="evidence" value="ECO:0007669"/>
    <property type="project" value="TreeGrafter"/>
</dbReference>
<comment type="caution">
    <text evidence="7">The sequence shown here is derived from an EMBL/GenBank/DDBJ whole genome shotgun (WGS) entry which is preliminary data.</text>
</comment>
<dbReference type="AlphaFoldDB" id="A0A4R4P6D6"/>
<dbReference type="OrthoDB" id="4427109at2"/>
<keyword evidence="3 5" id="KW-0238">DNA-binding</keyword>
<dbReference type="PANTHER" id="PTHR30055:SF151">
    <property type="entry name" value="TRANSCRIPTIONAL REGULATORY PROTEIN"/>
    <property type="match status" value="1"/>
</dbReference>
<dbReference type="InterPro" id="IPR050109">
    <property type="entry name" value="HTH-type_TetR-like_transc_reg"/>
</dbReference>
<protein>
    <submittedName>
        <fullName evidence="7">TetR family transcriptional regulator</fullName>
    </submittedName>
</protein>
<evidence type="ECO:0000313" key="8">
    <source>
        <dbReference type="Proteomes" id="UP000295075"/>
    </source>
</evidence>
<accession>A0A4R4P6D6</accession>
<dbReference type="InterPro" id="IPR003012">
    <property type="entry name" value="Tet_transcr_reg_TetR"/>
</dbReference>
<evidence type="ECO:0000313" key="7">
    <source>
        <dbReference type="EMBL" id="TDC15682.1"/>
    </source>
</evidence>
<feature type="DNA-binding region" description="H-T-H motif" evidence="5">
    <location>
        <begin position="44"/>
        <end position="63"/>
    </location>
</feature>
<dbReference type="Pfam" id="PF02909">
    <property type="entry name" value="TetR_C_1"/>
    <property type="match status" value="1"/>
</dbReference>
<evidence type="ECO:0000256" key="5">
    <source>
        <dbReference type="PROSITE-ProRule" id="PRU00335"/>
    </source>
</evidence>
<dbReference type="Pfam" id="PF00440">
    <property type="entry name" value="TetR_N"/>
    <property type="match status" value="1"/>
</dbReference>
<dbReference type="PANTHER" id="PTHR30055">
    <property type="entry name" value="HTH-TYPE TRANSCRIPTIONAL REGULATOR RUTR"/>
    <property type="match status" value="1"/>
</dbReference>
<dbReference type="SUPFAM" id="SSF46689">
    <property type="entry name" value="Homeodomain-like"/>
    <property type="match status" value="1"/>
</dbReference>
<dbReference type="Proteomes" id="UP000295075">
    <property type="component" value="Unassembled WGS sequence"/>
</dbReference>
<evidence type="ECO:0000256" key="1">
    <source>
        <dbReference type="ARBA" id="ARBA00022491"/>
    </source>
</evidence>
<keyword evidence="2" id="KW-0805">Transcription regulation</keyword>
<dbReference type="Gene3D" id="1.10.357.10">
    <property type="entry name" value="Tetracycline Repressor, domain 2"/>
    <property type="match status" value="1"/>
</dbReference>
<dbReference type="PRINTS" id="PR00400">
    <property type="entry name" value="TETREPRESSOR"/>
</dbReference>
<proteinExistence type="predicted"/>
<keyword evidence="4" id="KW-0804">Transcription</keyword>
<organism evidence="7 8">
    <name type="scientific">Kribbella albertanoniae</name>
    <dbReference type="NCBI Taxonomy" id="1266829"/>
    <lineage>
        <taxon>Bacteria</taxon>
        <taxon>Bacillati</taxon>
        <taxon>Actinomycetota</taxon>
        <taxon>Actinomycetes</taxon>
        <taxon>Propionibacteriales</taxon>
        <taxon>Kribbellaceae</taxon>
        <taxon>Kribbella</taxon>
    </lineage>
</organism>
<dbReference type="GO" id="GO:0046677">
    <property type="term" value="P:response to antibiotic"/>
    <property type="evidence" value="ECO:0007669"/>
    <property type="project" value="InterPro"/>
</dbReference>